<organism evidence="1 2">
    <name type="scientific">Phaeocystidibacter marisrubri</name>
    <dbReference type="NCBI Taxonomy" id="1577780"/>
    <lineage>
        <taxon>Bacteria</taxon>
        <taxon>Pseudomonadati</taxon>
        <taxon>Bacteroidota</taxon>
        <taxon>Flavobacteriia</taxon>
        <taxon>Flavobacteriales</taxon>
        <taxon>Phaeocystidibacteraceae</taxon>
        <taxon>Phaeocystidibacter</taxon>
    </lineage>
</organism>
<accession>A0A6L3ZD02</accession>
<gene>
    <name evidence="1" type="ORF">F8C82_07360</name>
</gene>
<proteinExistence type="predicted"/>
<sequence length="317" mass="36153">MKMHTYKVSVSASDIKTAEVGGFTELEHIPTKEYLLRQKLTTLQPYQKNKSLIQSRKERNKEISRGLYIVDAEIISVDNSPFLGIQFDVAKSPKDATYILHDQEANHLDSKDKIGTMKNFMVILADIKATGGSYSVRYYFFGLENPYVEAIDFNSAFKAIIRLLNEKTNKVTTDEIIQKVSTWEQIDSFSEMIHVKDSSSSSFTGNSNLMPYLVESETSTRKISKFKSIPASIVEAAIKIFTNPSNNPDKENRTFTIEKDGVSTTVQIEYSEAKEEFQEMVTEKFKDALFLDPEKFNSLNIQEAVEHLKPLIFRYIS</sequence>
<name>A0A6L3ZD02_9FLAO</name>
<evidence type="ECO:0000313" key="2">
    <source>
        <dbReference type="Proteomes" id="UP000484164"/>
    </source>
</evidence>
<keyword evidence="2" id="KW-1185">Reference proteome</keyword>
<dbReference type="AlphaFoldDB" id="A0A6L3ZD02"/>
<reference evidence="1 2" key="1">
    <citation type="submission" date="2019-10" db="EMBL/GenBank/DDBJ databases">
        <title>Genome sequence of Phaeocystidibacter marisrubri JCM30614 (type strain).</title>
        <authorList>
            <person name="Bowman J.P."/>
        </authorList>
    </citation>
    <scope>NUCLEOTIDE SEQUENCE [LARGE SCALE GENOMIC DNA]</scope>
    <source>
        <strain evidence="1 2">JCM 30614</strain>
    </source>
</reference>
<evidence type="ECO:0000313" key="1">
    <source>
        <dbReference type="EMBL" id="KAB2815516.1"/>
    </source>
</evidence>
<dbReference type="Proteomes" id="UP000484164">
    <property type="component" value="Unassembled WGS sequence"/>
</dbReference>
<protein>
    <submittedName>
        <fullName evidence="1">Uncharacterized protein</fullName>
    </submittedName>
</protein>
<comment type="caution">
    <text evidence="1">The sequence shown here is derived from an EMBL/GenBank/DDBJ whole genome shotgun (WGS) entry which is preliminary data.</text>
</comment>
<dbReference type="EMBL" id="WBVQ01000002">
    <property type="protein sequence ID" value="KAB2815516.1"/>
    <property type="molecule type" value="Genomic_DNA"/>
</dbReference>
<dbReference type="RefSeq" id="WP_151692946.1">
    <property type="nucleotide sequence ID" value="NZ_BMGX01000001.1"/>
</dbReference>